<proteinExistence type="predicted"/>
<dbReference type="GO" id="GO:0015074">
    <property type="term" value="P:DNA integration"/>
    <property type="evidence" value="ECO:0007669"/>
    <property type="project" value="InterPro"/>
</dbReference>
<organism evidence="2 4">
    <name type="scientific">Carnobacterium alterfunditum</name>
    <dbReference type="NCBI Taxonomy" id="28230"/>
    <lineage>
        <taxon>Bacteria</taxon>
        <taxon>Bacillati</taxon>
        <taxon>Bacillota</taxon>
        <taxon>Bacilli</taxon>
        <taxon>Lactobacillales</taxon>
        <taxon>Carnobacteriaceae</taxon>
        <taxon>Carnobacterium</taxon>
    </lineage>
</organism>
<dbReference type="PANTHER" id="PTHR10948">
    <property type="entry name" value="TRANSPOSASE"/>
    <property type="match status" value="1"/>
</dbReference>
<dbReference type="RefSeq" id="WP_034547732.1">
    <property type="nucleotide sequence ID" value="NZ_FSRN01000001.1"/>
</dbReference>
<reference evidence="4" key="2">
    <citation type="submission" date="2016-11" db="EMBL/GenBank/DDBJ databases">
        <authorList>
            <person name="Varghese N."/>
            <person name="Submissions S."/>
        </authorList>
    </citation>
    <scope>NUCLEOTIDE SEQUENCE [LARGE SCALE GENOMIC DNA]</scope>
    <source>
        <strain evidence="4">313</strain>
    </source>
</reference>
<keyword evidence="4" id="KW-1185">Reference proteome</keyword>
<evidence type="ECO:0000259" key="1">
    <source>
        <dbReference type="PROSITE" id="PS50994"/>
    </source>
</evidence>
<dbReference type="GO" id="GO:0003676">
    <property type="term" value="F:nucleic acid binding"/>
    <property type="evidence" value="ECO:0007669"/>
    <property type="project" value="InterPro"/>
</dbReference>
<gene>
    <name evidence="2" type="ORF">SAMN05878443_0945</name>
    <name evidence="3" type="ORF">SAMN05878443_1337</name>
</gene>
<dbReference type="GO" id="GO:0032196">
    <property type="term" value="P:transposition"/>
    <property type="evidence" value="ECO:0007669"/>
    <property type="project" value="TreeGrafter"/>
</dbReference>
<dbReference type="OrthoDB" id="9776104at2"/>
<dbReference type="InterPro" id="IPR036397">
    <property type="entry name" value="RNaseH_sf"/>
</dbReference>
<accession>A0A1N6G0B0</accession>
<dbReference type="PANTHER" id="PTHR10948:SF23">
    <property type="entry name" value="TRANSPOSASE INSI FOR INSERTION SEQUENCE ELEMENT IS30A-RELATED"/>
    <property type="match status" value="1"/>
</dbReference>
<protein>
    <submittedName>
        <fullName evidence="2">Transposase and inactivated derivatives, IS30 family</fullName>
    </submittedName>
</protein>
<reference evidence="2" key="1">
    <citation type="submission" date="2016-11" db="EMBL/GenBank/DDBJ databases">
        <authorList>
            <person name="Jaros S."/>
            <person name="Januszkiewicz K."/>
            <person name="Wedrychowicz H."/>
        </authorList>
    </citation>
    <scope>NUCLEOTIDE SEQUENCE [LARGE SCALE GENOMIC DNA]</scope>
    <source>
        <strain evidence="2">313</strain>
    </source>
</reference>
<evidence type="ECO:0000313" key="4">
    <source>
        <dbReference type="Proteomes" id="UP000184758"/>
    </source>
</evidence>
<dbReference type="InterPro" id="IPR001584">
    <property type="entry name" value="Integrase_cat-core"/>
</dbReference>
<dbReference type="InterPro" id="IPR012337">
    <property type="entry name" value="RNaseH-like_sf"/>
</dbReference>
<dbReference type="InterPro" id="IPR051917">
    <property type="entry name" value="Transposase-Integrase"/>
</dbReference>
<dbReference type="AlphaFoldDB" id="A0A1N6G0B0"/>
<dbReference type="GO" id="GO:0004803">
    <property type="term" value="F:transposase activity"/>
    <property type="evidence" value="ECO:0007669"/>
    <property type="project" value="TreeGrafter"/>
</dbReference>
<dbReference type="InterPro" id="IPR053392">
    <property type="entry name" value="Transposase_IS30-like"/>
</dbReference>
<dbReference type="EMBL" id="FSRN01000001">
    <property type="protein sequence ID" value="SIO00900.1"/>
    <property type="molecule type" value="Genomic_DNA"/>
</dbReference>
<dbReference type="PROSITE" id="PS50994">
    <property type="entry name" value="INTEGRASE"/>
    <property type="match status" value="1"/>
</dbReference>
<dbReference type="NCBIfam" id="NF033563">
    <property type="entry name" value="transpos_IS30"/>
    <property type="match status" value="1"/>
</dbReference>
<dbReference type="GO" id="GO:0005829">
    <property type="term" value="C:cytosol"/>
    <property type="evidence" value="ECO:0007669"/>
    <property type="project" value="TreeGrafter"/>
</dbReference>
<evidence type="ECO:0000313" key="3">
    <source>
        <dbReference type="EMBL" id="SIO09241.1"/>
    </source>
</evidence>
<dbReference type="EMBL" id="FSRN01000001">
    <property type="protein sequence ID" value="SIO09241.1"/>
    <property type="molecule type" value="Genomic_DNA"/>
</dbReference>
<dbReference type="Gene3D" id="3.30.420.10">
    <property type="entry name" value="Ribonuclease H-like superfamily/Ribonuclease H"/>
    <property type="match status" value="1"/>
</dbReference>
<dbReference type="SUPFAM" id="SSF53098">
    <property type="entry name" value="Ribonuclease H-like"/>
    <property type="match status" value="1"/>
</dbReference>
<dbReference type="Proteomes" id="UP000184758">
    <property type="component" value="Unassembled WGS sequence"/>
</dbReference>
<sequence length="319" mass="37175">MTYTHITMDELVMIEAYYHQGVPVAKIATYLNRTRTPINNVIRFFKAGHTAFDHYLRYKKNKKQCGRKKIDLPKEQQLYIKRKVAEGWTPDVIIGRKEMTIDCSVRTLYRQFKERIFDEVTLPMKGKRKPNGHQERRGRQAYKRNISERIIDYPTFKEEFGHIEGDTIVGVHHKSAVITLVEILSKAIITLKPKGRKACDIENAMNQWFQAIPKNLFKSITFDCGKEFSNWKSLCNQHDVAIYFADPGTPSQRALNENSNGLLRKDGLPKKMDFNEVDQTFVSSVAHKRNNIPRKSLNYQTPLEVFMSYMDEDSLYSLI</sequence>
<dbReference type="eggNOG" id="COG2826">
    <property type="taxonomic scope" value="Bacteria"/>
</dbReference>
<feature type="domain" description="Integrase catalytic" evidence="1">
    <location>
        <begin position="150"/>
        <end position="310"/>
    </location>
</feature>
<name>A0A1N6G0B0_9LACT</name>
<evidence type="ECO:0000313" key="2">
    <source>
        <dbReference type="EMBL" id="SIO00900.1"/>
    </source>
</evidence>